<feature type="transmembrane region" description="Helical" evidence="1">
    <location>
        <begin position="301"/>
        <end position="323"/>
    </location>
</feature>
<feature type="transmembrane region" description="Helical" evidence="1">
    <location>
        <begin position="1000"/>
        <end position="1018"/>
    </location>
</feature>
<proteinExistence type="predicted"/>
<keyword evidence="1" id="KW-0472">Membrane</keyword>
<dbReference type="Proteomes" id="UP001208245">
    <property type="component" value="Unassembled WGS sequence"/>
</dbReference>
<feature type="transmembrane region" description="Helical" evidence="1">
    <location>
        <begin position="1061"/>
        <end position="1088"/>
    </location>
</feature>
<feature type="transmembrane region" description="Helical" evidence="1">
    <location>
        <begin position="344"/>
        <end position="363"/>
    </location>
</feature>
<feature type="transmembrane region" description="Helical" evidence="1">
    <location>
        <begin position="153"/>
        <end position="172"/>
    </location>
</feature>
<evidence type="ECO:0000256" key="1">
    <source>
        <dbReference type="SAM" id="Phobius"/>
    </source>
</evidence>
<keyword evidence="1" id="KW-0812">Transmembrane</keyword>
<keyword evidence="1" id="KW-1133">Transmembrane helix</keyword>
<reference evidence="2 3" key="1">
    <citation type="journal article" date="2020" name="Int. J. Syst. Evol. Microbiol.">
        <title>Ureaplasma miroungigenitalium sp. nov. isolated from northern elephant seals (Mirounga angustirostris) and Ureaplasma zalophigenitalium sp. nov. isolated from California sea lions (Zalophus californianus).</title>
        <authorList>
            <person name="Volokhov D.V."/>
            <person name="Gulland F.M."/>
            <person name="Gao Y."/>
            <person name="Chizhikov V.E."/>
        </authorList>
    </citation>
    <scope>NUCLEOTIDE SEQUENCE [LARGE SCALE GENOMIC DNA]</scope>
    <source>
        <strain evidence="2 3">ES3182-GEN</strain>
    </source>
</reference>
<evidence type="ECO:0000313" key="2">
    <source>
        <dbReference type="EMBL" id="MCV3728222.1"/>
    </source>
</evidence>
<feature type="transmembrane region" description="Helical" evidence="1">
    <location>
        <begin position="184"/>
        <end position="207"/>
    </location>
</feature>
<feature type="transmembrane region" description="Helical" evidence="1">
    <location>
        <begin position="1030"/>
        <end position="1049"/>
    </location>
</feature>
<feature type="transmembrane region" description="Helical" evidence="1">
    <location>
        <begin position="262"/>
        <end position="281"/>
    </location>
</feature>
<gene>
    <name evidence="2" type="ORF">OF376_00255</name>
</gene>
<keyword evidence="3" id="KW-1185">Reference proteome</keyword>
<feature type="transmembrane region" description="Helical" evidence="1">
    <location>
        <begin position="111"/>
        <end position="133"/>
    </location>
</feature>
<protein>
    <submittedName>
        <fullName evidence="2">Uncharacterized protein</fullName>
    </submittedName>
</protein>
<organism evidence="2 3">
    <name type="scientific">Ureaplasma miroungigenitalium</name>
    <dbReference type="NCBI Taxonomy" id="1042321"/>
    <lineage>
        <taxon>Bacteria</taxon>
        <taxon>Bacillati</taxon>
        <taxon>Mycoplasmatota</taxon>
        <taxon>Mycoplasmoidales</taxon>
        <taxon>Mycoplasmoidaceae</taxon>
        <taxon>Ureaplasma</taxon>
    </lineage>
</organism>
<name>A0ABT3BLU5_9BACT</name>
<accession>A0ABT3BLU5</accession>
<dbReference type="RefSeq" id="WP_263821553.1">
    <property type="nucleotide sequence ID" value="NZ_JAOXHL010000001.1"/>
</dbReference>
<feature type="transmembrane region" description="Helical" evidence="1">
    <location>
        <begin position="65"/>
        <end position="90"/>
    </location>
</feature>
<feature type="transmembrane region" description="Helical" evidence="1">
    <location>
        <begin position="33"/>
        <end position="53"/>
    </location>
</feature>
<sequence length="1103" mass="124947">MSVHQYQTPLQNLAFDSSTKSVIKRFLHGSARFIASSVLISLALILVVVSMATGLKDGAFGVQSISYITVFQLAFAQLGGIVGVLIALYSNNFHARDKHQFSLNKSSQQAGSIYALLFGIFLLIIYFPTAHVYNQYANIHVNTLYTQEQGMLYIYASCGLILFSCLKQYWLSILYKSRFLKNRIMYYVFEISLYVCGLGLACLIGLLSNLTYPGFGIGLSIASFVVSMSIFAYINATHLYLRDKLVLLRTQFMAILKATWDYTLVSVFTSVIKMFTMIALFHVINDKMVGSTPLYMQSARIIWYQAMMFMQMFLFGISDYLVYLFDKQMIRQQRFHKPELFWTIVIYGSCTTIILGIIFAFSIQGFSNLYARNQDLIIPVEENAPPAYLYELFRKKLLEDENNVHKIIDGFAQTPEGRALFEQAIHVKLLTRLNNDQPLDQNILTMLEKEGFDATLNAMIKKIAADKLANDPSVLNLATQSVQIEFLKRLTKQTTLDPQLVQMVQANQFNQAVNVIIEQIKATKPTEFNELILSYQVDVIKNLMKTPTLDPLVFQMMLTNQTTELVNTLVTQKAQSIHQANPQLSLEQATVAVQKEILQGLYQSAYNDSLLTNFNEAVDNYFRNLADKNLTILVQAEITKKILNKDVLNTEFYALVNQYITNQVEALNLSDPEHKAAALILVQSELIKKLTNQTTLDPQVMQAIQNNQFNTVLDNVIMQGIQRSELMKHKVEHEVALGIIQKIIAPNQIDGQITQGLQNHGLVAVINQIVQKKAQALSVQHPELPFNQLLLGVQKEILQGLYQTKFHDNLLANFEQSVNNAYKGLVETQLNSPAVLSQAKYLAQTKILTILDSQLVNNAFVNLITKTVQDQVHNNPLVLKKIIMGVQTKILDKLNLEQGLYAQGLSMIQNNRFNDFVNNALMNQVFIPQAIDLKTQETINNLKSPDAQVALDQTKYLVDRLWVKTDEFFVQKINKVNPFTRLFKHIDANDIANEFSHKNAFIHIFLLSWFYPLALIIIRYADLIRCKTPLPVFTLIIQIAAIAFVVGFGVNYQTSDTYKGLYAWCMPLSIIGATILCAAFIIVGVNYLKYQKALTSNKPLLIN</sequence>
<evidence type="ECO:0000313" key="3">
    <source>
        <dbReference type="Proteomes" id="UP001208245"/>
    </source>
</evidence>
<feature type="transmembrane region" description="Helical" evidence="1">
    <location>
        <begin position="219"/>
        <end position="241"/>
    </location>
</feature>
<comment type="caution">
    <text evidence="2">The sequence shown here is derived from an EMBL/GenBank/DDBJ whole genome shotgun (WGS) entry which is preliminary data.</text>
</comment>
<dbReference type="EMBL" id="JAOXHL010000001">
    <property type="protein sequence ID" value="MCV3728222.1"/>
    <property type="molecule type" value="Genomic_DNA"/>
</dbReference>